<dbReference type="PROSITE" id="PS00027">
    <property type="entry name" value="HOMEOBOX_1"/>
    <property type="match status" value="1"/>
</dbReference>
<dbReference type="PRINTS" id="PR00031">
    <property type="entry name" value="HTHREPRESSR"/>
</dbReference>
<keyword evidence="3 8" id="KW-0238">DNA-binding</keyword>
<evidence type="ECO:0000256" key="6">
    <source>
        <dbReference type="ARBA" id="ARBA00023242"/>
    </source>
</evidence>
<dbReference type="SMART" id="SM00389">
    <property type="entry name" value="HOX"/>
    <property type="match status" value="1"/>
</dbReference>
<dbReference type="Pfam" id="PF02183">
    <property type="entry name" value="HALZ"/>
    <property type="match status" value="1"/>
</dbReference>
<feature type="compositionally biased region" description="Low complexity" evidence="11">
    <location>
        <begin position="42"/>
        <end position="73"/>
    </location>
</feature>
<evidence type="ECO:0000256" key="5">
    <source>
        <dbReference type="ARBA" id="ARBA00023163"/>
    </source>
</evidence>
<keyword evidence="6 8" id="KW-0539">Nucleus</keyword>
<protein>
    <recommendedName>
        <fullName evidence="12">Homeobox domain-containing protein</fullName>
    </recommendedName>
</protein>
<feature type="region of interest" description="Disordered" evidence="11">
    <location>
        <begin position="456"/>
        <end position="478"/>
    </location>
</feature>
<accession>A0A8T2V6C7</accession>
<feature type="coiled-coil region" evidence="10">
    <location>
        <begin position="260"/>
        <end position="301"/>
    </location>
</feature>
<dbReference type="AlphaFoldDB" id="A0A8T2V6C7"/>
<dbReference type="OrthoDB" id="6159439at2759"/>
<sequence>MTPEDRYHSHILHPKDCSTGLFSPSHNFHNPTSGNNSFHHISNTSRSATSCSSNSNNLSHVVGNGNHINSGGSSRMGGQPPPFFAPNGFIVGSHKSSGQHDLHNNMLTSKQLTSARGPLGLIDMKEAIGADATGGAAEELMRSISTGPHKRFASSGAQDYDNIAGTVRNGVGEDQMSMDFMEHIDSGDYMDHLEGGGVGGELVKKGSRRLGYDQVKALEKAFELENRLEPERKTRLAAQLGLQPRQVAVWFQNRRARWKTKQMERDYALLKNKFEALKADRNKLLQEKDHLQAELARLKGQALVQEGYALSNPRTSNAEQHQQDSPTMASGSLVDDAAPASQSMSKQGRDENVQAEDEDEHDQEEGEGEKIEEDQEGSLKPVSNNVSTPHEQKLHLHNDSLSSTEGSDINNDEAIANSTSKAFHEETDFYAQHWRLPAAAAPSQLVYKPTTSTTITTTTTTKNEHEWQEQGENMGPFNMSLDTNWYNW</sequence>
<proteinExistence type="inferred from homology"/>
<evidence type="ECO:0000256" key="9">
    <source>
        <dbReference type="RuleBase" id="RU000682"/>
    </source>
</evidence>
<dbReference type="PROSITE" id="PS50071">
    <property type="entry name" value="HOMEOBOX_2"/>
    <property type="match status" value="1"/>
</dbReference>
<dbReference type="InterPro" id="IPR001356">
    <property type="entry name" value="HD"/>
</dbReference>
<dbReference type="InterPro" id="IPR000047">
    <property type="entry name" value="HTH_motif"/>
</dbReference>
<dbReference type="FunFam" id="1.10.10.60:FF:000144">
    <property type="entry name" value="homeobox-leucine zipper protein ATHB-6-like"/>
    <property type="match status" value="1"/>
</dbReference>
<comment type="subcellular location">
    <subcellularLocation>
        <location evidence="1 8 9">Nucleus</location>
    </subcellularLocation>
</comment>
<dbReference type="SUPFAM" id="SSF46689">
    <property type="entry name" value="Homeodomain-like"/>
    <property type="match status" value="1"/>
</dbReference>
<evidence type="ECO:0000256" key="4">
    <source>
        <dbReference type="ARBA" id="ARBA00023155"/>
    </source>
</evidence>
<evidence type="ECO:0000256" key="1">
    <source>
        <dbReference type="ARBA" id="ARBA00004123"/>
    </source>
</evidence>
<dbReference type="CDD" id="cd00086">
    <property type="entry name" value="homeodomain"/>
    <property type="match status" value="1"/>
</dbReference>
<keyword evidence="14" id="KW-1185">Reference proteome</keyword>
<dbReference type="PANTHER" id="PTHR24326">
    <property type="entry name" value="HOMEOBOX-LEUCINE ZIPPER PROTEIN"/>
    <property type="match status" value="1"/>
</dbReference>
<evidence type="ECO:0000259" key="12">
    <source>
        <dbReference type="PROSITE" id="PS50071"/>
    </source>
</evidence>
<feature type="region of interest" description="Disordered" evidence="11">
    <location>
        <begin position="33"/>
        <end position="82"/>
    </location>
</feature>
<evidence type="ECO:0000313" key="13">
    <source>
        <dbReference type="EMBL" id="KAH7442608.1"/>
    </source>
</evidence>
<evidence type="ECO:0000256" key="3">
    <source>
        <dbReference type="ARBA" id="ARBA00023125"/>
    </source>
</evidence>
<keyword evidence="5" id="KW-0804">Transcription</keyword>
<keyword evidence="2" id="KW-0805">Transcription regulation</keyword>
<comment type="similarity">
    <text evidence="7">Belongs to the HD-ZIP homeobox family. Class I subfamily.</text>
</comment>
<evidence type="ECO:0000256" key="8">
    <source>
        <dbReference type="PROSITE-ProRule" id="PRU00108"/>
    </source>
</evidence>
<keyword evidence="10" id="KW-0175">Coiled coil</keyword>
<feature type="domain" description="Homeobox" evidence="12">
    <location>
        <begin position="201"/>
        <end position="261"/>
    </location>
</feature>
<reference evidence="13" key="1">
    <citation type="submission" date="2021-08" db="EMBL/GenBank/DDBJ databases">
        <title>WGS assembly of Ceratopteris richardii.</title>
        <authorList>
            <person name="Marchant D.B."/>
            <person name="Chen G."/>
            <person name="Jenkins J."/>
            <person name="Shu S."/>
            <person name="Leebens-Mack J."/>
            <person name="Grimwood J."/>
            <person name="Schmutz J."/>
            <person name="Soltis P."/>
            <person name="Soltis D."/>
            <person name="Chen Z.-H."/>
        </authorList>
    </citation>
    <scope>NUCLEOTIDE SEQUENCE</scope>
    <source>
        <strain evidence="13">Whitten #5841</strain>
        <tissue evidence="13">Leaf</tissue>
    </source>
</reference>
<evidence type="ECO:0000256" key="2">
    <source>
        <dbReference type="ARBA" id="ARBA00023015"/>
    </source>
</evidence>
<evidence type="ECO:0000256" key="11">
    <source>
        <dbReference type="SAM" id="MobiDB-lite"/>
    </source>
</evidence>
<dbReference type="Proteomes" id="UP000825935">
    <property type="component" value="Chromosome 3"/>
</dbReference>
<feature type="DNA-binding region" description="Homeobox" evidence="8">
    <location>
        <begin position="203"/>
        <end position="262"/>
    </location>
</feature>
<dbReference type="PANTHER" id="PTHR24326:SF606">
    <property type="entry name" value="HOMEOBOX-LEUCINE ZIPPER PROTEIN ATHB-54"/>
    <property type="match status" value="1"/>
</dbReference>
<feature type="compositionally biased region" description="Acidic residues" evidence="11">
    <location>
        <begin position="353"/>
        <end position="376"/>
    </location>
</feature>
<gene>
    <name evidence="13" type="ORF">KP509_03G096000</name>
</gene>
<dbReference type="GO" id="GO:0000981">
    <property type="term" value="F:DNA-binding transcription factor activity, RNA polymerase II-specific"/>
    <property type="evidence" value="ECO:0007669"/>
    <property type="project" value="InterPro"/>
</dbReference>
<dbReference type="Gene3D" id="1.10.10.60">
    <property type="entry name" value="Homeodomain-like"/>
    <property type="match status" value="1"/>
</dbReference>
<dbReference type="InterPro" id="IPR003106">
    <property type="entry name" value="Leu_zip_homeo"/>
</dbReference>
<comment type="caution">
    <text evidence="13">The sequence shown here is derived from an EMBL/GenBank/DDBJ whole genome shotgun (WGS) entry which is preliminary data.</text>
</comment>
<organism evidence="13 14">
    <name type="scientific">Ceratopteris richardii</name>
    <name type="common">Triangle waterfern</name>
    <dbReference type="NCBI Taxonomy" id="49495"/>
    <lineage>
        <taxon>Eukaryota</taxon>
        <taxon>Viridiplantae</taxon>
        <taxon>Streptophyta</taxon>
        <taxon>Embryophyta</taxon>
        <taxon>Tracheophyta</taxon>
        <taxon>Polypodiopsida</taxon>
        <taxon>Polypodiidae</taxon>
        <taxon>Polypodiales</taxon>
        <taxon>Pteridineae</taxon>
        <taxon>Pteridaceae</taxon>
        <taxon>Parkerioideae</taxon>
        <taxon>Ceratopteris</taxon>
    </lineage>
</organism>
<evidence type="ECO:0000256" key="7">
    <source>
        <dbReference type="ARBA" id="ARBA00025748"/>
    </source>
</evidence>
<feature type="region of interest" description="Disordered" evidence="11">
    <location>
        <begin position="313"/>
        <end position="392"/>
    </location>
</feature>
<dbReference type="InterPro" id="IPR045224">
    <property type="entry name" value="HDZip_class_I_plant"/>
</dbReference>
<dbReference type="GO" id="GO:0005634">
    <property type="term" value="C:nucleus"/>
    <property type="evidence" value="ECO:0007669"/>
    <property type="project" value="UniProtKB-SubCell"/>
</dbReference>
<dbReference type="EMBL" id="CM035408">
    <property type="protein sequence ID" value="KAH7442608.1"/>
    <property type="molecule type" value="Genomic_DNA"/>
</dbReference>
<feature type="compositionally biased region" description="Polar residues" evidence="11">
    <location>
        <begin position="313"/>
        <end position="330"/>
    </location>
</feature>
<evidence type="ECO:0000313" key="14">
    <source>
        <dbReference type="Proteomes" id="UP000825935"/>
    </source>
</evidence>
<dbReference type="GO" id="GO:0000976">
    <property type="term" value="F:transcription cis-regulatory region binding"/>
    <property type="evidence" value="ECO:0007669"/>
    <property type="project" value="UniProtKB-ARBA"/>
</dbReference>
<evidence type="ECO:0000256" key="10">
    <source>
        <dbReference type="SAM" id="Coils"/>
    </source>
</evidence>
<name>A0A8T2V6C7_CERRI</name>
<dbReference type="InterPro" id="IPR017970">
    <property type="entry name" value="Homeobox_CS"/>
</dbReference>
<keyword evidence="4 8" id="KW-0371">Homeobox</keyword>
<dbReference type="Pfam" id="PF00046">
    <property type="entry name" value="Homeodomain"/>
    <property type="match status" value="1"/>
</dbReference>
<dbReference type="InterPro" id="IPR009057">
    <property type="entry name" value="Homeodomain-like_sf"/>
</dbReference>
<dbReference type="GO" id="GO:0045893">
    <property type="term" value="P:positive regulation of DNA-templated transcription"/>
    <property type="evidence" value="ECO:0007669"/>
    <property type="project" value="TreeGrafter"/>
</dbReference>